<dbReference type="RefSeq" id="WP_045985878.1">
    <property type="nucleotide sequence ID" value="NZ_CP063052.1"/>
</dbReference>
<dbReference type="AlphaFoldDB" id="A0A837G790"/>
<accession>A0A837G790</accession>
<dbReference type="Proteomes" id="UP000576645">
    <property type="component" value="Unassembled WGS sequence"/>
</dbReference>
<dbReference type="InterPro" id="IPR027385">
    <property type="entry name" value="Beta-barrel_OMP"/>
</dbReference>
<dbReference type="EMBL" id="JXXR01000011">
    <property type="protein sequence ID" value="KJY73244.1"/>
    <property type="molecule type" value="Genomic_DNA"/>
</dbReference>
<proteinExistence type="predicted"/>
<evidence type="ECO:0000256" key="1">
    <source>
        <dbReference type="ARBA" id="ARBA00022729"/>
    </source>
</evidence>
<reference evidence="5 6" key="2">
    <citation type="submission" date="2019-09" db="EMBL/GenBank/DDBJ databases">
        <title>Draft genome sequencing and comparative genomics of hatchery-associated Vibrios.</title>
        <authorList>
            <person name="Kehlet-Delgado H."/>
            <person name="Mueller R.S."/>
        </authorList>
    </citation>
    <scope>NUCLEOTIDE SEQUENCE [LARGE SCALE GENOMIC DNA]</scope>
    <source>
        <strain evidence="5 6">09-121-3</strain>
    </source>
</reference>
<feature type="chain" id="PRO_5042410765" evidence="2">
    <location>
        <begin position="22"/>
        <end position="180"/>
    </location>
</feature>
<protein>
    <submittedName>
        <fullName evidence="5">Porin family protein</fullName>
    </submittedName>
</protein>
<evidence type="ECO:0000259" key="3">
    <source>
        <dbReference type="Pfam" id="PF13505"/>
    </source>
</evidence>
<dbReference type="Pfam" id="PF13505">
    <property type="entry name" value="OMP_b-brl"/>
    <property type="match status" value="1"/>
</dbReference>
<evidence type="ECO:0000313" key="4">
    <source>
        <dbReference type="EMBL" id="KJY73244.1"/>
    </source>
</evidence>
<reference evidence="4" key="1">
    <citation type="journal article" date="2015" name="BMC Genomics">
        <title>Genome mining reveals unlocked bioactive potential of marine Gram-negative bacteria.</title>
        <authorList>
            <person name="Machado H."/>
            <person name="Sonnenschein E.C."/>
            <person name="Melchiorsen J."/>
            <person name="Gram L."/>
        </authorList>
    </citation>
    <scope>NUCLEOTIDE SEQUENCE</scope>
    <source>
        <strain evidence="4">S2052</strain>
    </source>
</reference>
<evidence type="ECO:0000313" key="6">
    <source>
        <dbReference type="Proteomes" id="UP000576645"/>
    </source>
</evidence>
<dbReference type="EMBL" id="VTXP01000006">
    <property type="protein sequence ID" value="NOJ23619.1"/>
    <property type="molecule type" value="Genomic_DNA"/>
</dbReference>
<evidence type="ECO:0000256" key="2">
    <source>
        <dbReference type="SAM" id="SignalP"/>
    </source>
</evidence>
<name>A0A837G790_9VIBR</name>
<sequence>MSKLKSALAVSILSLSFGTTADETKSFIEFGYTNIDAGTADGNGLNIKGGTGLHKNVDFVAAFYHASSSENINGVGYNADLFNYTGGIRLKTTFQVNEYLSVEPFLPLGMMYSTGDVLSNGYTQSANSVIPYYGLGTSVIVKDEVYFNLEFLRYDYEHGIHGNVVYADPTQVSLSFGFRF</sequence>
<feature type="signal peptide" evidence="2">
    <location>
        <begin position="1"/>
        <end position="21"/>
    </location>
</feature>
<keyword evidence="1 2" id="KW-0732">Signal</keyword>
<organism evidence="4">
    <name type="scientific">Vibrio coralliilyticus</name>
    <dbReference type="NCBI Taxonomy" id="190893"/>
    <lineage>
        <taxon>Bacteria</taxon>
        <taxon>Pseudomonadati</taxon>
        <taxon>Pseudomonadota</taxon>
        <taxon>Gammaproteobacteria</taxon>
        <taxon>Vibrionales</taxon>
        <taxon>Vibrionaceae</taxon>
        <taxon>Vibrio</taxon>
    </lineage>
</organism>
<gene>
    <name evidence="5" type="ORF">F0238_12860</name>
    <name evidence="4" type="ORF">TW71_10750</name>
</gene>
<dbReference type="SUPFAM" id="SSF56925">
    <property type="entry name" value="OMPA-like"/>
    <property type="match status" value="1"/>
</dbReference>
<comment type="caution">
    <text evidence="4">The sequence shown here is derived from an EMBL/GenBank/DDBJ whole genome shotgun (WGS) entry which is preliminary data.</text>
</comment>
<dbReference type="InterPro" id="IPR011250">
    <property type="entry name" value="OMP/PagP_B-barrel"/>
</dbReference>
<feature type="domain" description="Outer membrane protein beta-barrel" evidence="3">
    <location>
        <begin position="7"/>
        <end position="180"/>
    </location>
</feature>
<evidence type="ECO:0000313" key="5">
    <source>
        <dbReference type="EMBL" id="NOJ23619.1"/>
    </source>
</evidence>